<dbReference type="GO" id="GO:0005524">
    <property type="term" value="F:ATP binding"/>
    <property type="evidence" value="ECO:0007669"/>
    <property type="project" value="UniProtKB-UniRule"/>
</dbReference>
<dbReference type="SUPFAM" id="SSF55681">
    <property type="entry name" value="Class II aaRS and biotin synthetases"/>
    <property type="match status" value="1"/>
</dbReference>
<gene>
    <name evidence="5" type="primary">birA</name>
    <name evidence="7" type="ORF">ABW02_02720</name>
</gene>
<dbReference type="PANTHER" id="PTHR12835">
    <property type="entry name" value="BIOTIN PROTEIN LIGASE"/>
    <property type="match status" value="1"/>
</dbReference>
<keyword evidence="5" id="KW-0678">Repressor</keyword>
<accession>A0A0J1IPF7</accession>
<reference evidence="7 8" key="1">
    <citation type="submission" date="2015-05" db="EMBL/GenBank/DDBJ databases">
        <title>Whole genome sequence and identification of bacterial endophytes from Costus igneus.</title>
        <authorList>
            <person name="Lee Y.P."/>
            <person name="Gan H.M."/>
            <person name="Eng W."/>
            <person name="Wheatley M.S."/>
            <person name="Caraballo A."/>
            <person name="Polter S."/>
            <person name="Savka M.A."/>
            <person name="Hudson A.O."/>
        </authorList>
    </citation>
    <scope>NUCLEOTIDE SEQUENCE [LARGE SCALE GENOMIC DNA]</scope>
    <source>
        <strain evidence="7 8">RIT379</strain>
    </source>
</reference>
<dbReference type="PROSITE" id="PS51733">
    <property type="entry name" value="BPL_LPL_CATALYTIC"/>
    <property type="match status" value="1"/>
</dbReference>
<dbReference type="InterPro" id="IPR030855">
    <property type="entry name" value="Bifunct_BirA"/>
</dbReference>
<dbReference type="InterPro" id="IPR036390">
    <property type="entry name" value="WH_DNA-bd_sf"/>
</dbReference>
<dbReference type="GO" id="GO:0006355">
    <property type="term" value="P:regulation of DNA-templated transcription"/>
    <property type="evidence" value="ECO:0007669"/>
    <property type="project" value="UniProtKB-UniRule"/>
</dbReference>
<comment type="similarity">
    <text evidence="5">Belongs to the biotin--protein ligase family.</text>
</comment>
<dbReference type="Proteomes" id="UP000036045">
    <property type="component" value="Unassembled WGS sequence"/>
</dbReference>
<dbReference type="NCBIfam" id="TIGR00121">
    <property type="entry name" value="birA_ligase"/>
    <property type="match status" value="1"/>
</dbReference>
<dbReference type="SUPFAM" id="SSF46785">
    <property type="entry name" value="Winged helix' DNA-binding domain"/>
    <property type="match status" value="1"/>
</dbReference>
<dbReference type="GO" id="GO:0004077">
    <property type="term" value="F:biotin--[biotin carboxyl-carrier protein] ligase activity"/>
    <property type="evidence" value="ECO:0007669"/>
    <property type="project" value="UniProtKB-UniRule"/>
</dbReference>
<dbReference type="InterPro" id="IPR004408">
    <property type="entry name" value="Biotin_CoA_COase_ligase"/>
</dbReference>
<feature type="binding site" evidence="5">
    <location>
        <position position="118"/>
    </location>
    <ligand>
        <name>biotin</name>
        <dbReference type="ChEBI" id="CHEBI:57586"/>
    </ligand>
</feature>
<evidence type="ECO:0000256" key="5">
    <source>
        <dbReference type="HAMAP-Rule" id="MF_00978"/>
    </source>
</evidence>
<dbReference type="Pfam" id="PF02237">
    <property type="entry name" value="BPL_C"/>
    <property type="match status" value="1"/>
</dbReference>
<keyword evidence="5" id="KW-0238">DNA-binding</keyword>
<organism evidence="7 8">
    <name type="scientific">Niallia circulans</name>
    <name type="common">Bacillus circulans</name>
    <dbReference type="NCBI Taxonomy" id="1397"/>
    <lineage>
        <taxon>Bacteria</taxon>
        <taxon>Bacillati</taxon>
        <taxon>Bacillota</taxon>
        <taxon>Bacilli</taxon>
        <taxon>Bacillales</taxon>
        <taxon>Bacillaceae</taxon>
        <taxon>Niallia</taxon>
    </lineage>
</organism>
<dbReference type="GO" id="GO:0009249">
    <property type="term" value="P:protein lipoylation"/>
    <property type="evidence" value="ECO:0007669"/>
    <property type="project" value="UniProtKB-ARBA"/>
</dbReference>
<dbReference type="InterPro" id="IPR004143">
    <property type="entry name" value="BPL_LPL_catalytic"/>
</dbReference>
<dbReference type="RefSeq" id="WP_047940386.1">
    <property type="nucleotide sequence ID" value="NZ_CP053989.1"/>
</dbReference>
<sequence>MSSDIRKGLIEAFTNNPDQYLSGESLAELLGCSRTAIWKHIESLRKDGFILEAVRKKGYRIISSPEKIVPDKIFFGLNTKYMGRNIHFEDSVDSTQTIAQKLALEGAEEGTLVIAEEQLGGRGRLERKWQSPKYKGIWMSLILKPNIPIMRAPQLTLLTAVAVVQGIHEVTGVQADIKWPNDLLLHGKKLTGILTEMQADSDRVHSLIIGIGINVNQQLEDFEKDLQSSATSIYLETQKSWDRAELIQGIMLQLEKLYQLYLEKGFYPIKLLWESYSVSLGQKVTANTLNGSIVGLAKGITEDGVLLLEDEQGVMHSIYSADILLET</sequence>
<dbReference type="Pfam" id="PF03099">
    <property type="entry name" value="BPL_LplA_LipB"/>
    <property type="match status" value="1"/>
</dbReference>
<feature type="binding site" evidence="5">
    <location>
        <position position="189"/>
    </location>
    <ligand>
        <name>biotin</name>
        <dbReference type="ChEBI" id="CHEBI:57586"/>
    </ligand>
</feature>
<keyword evidence="5" id="KW-0804">Transcription</keyword>
<dbReference type="InterPro" id="IPR008988">
    <property type="entry name" value="Transcriptional_repressor_C"/>
</dbReference>
<dbReference type="HAMAP" id="MF_00978">
    <property type="entry name" value="Bifunct_BirA"/>
    <property type="match status" value="1"/>
</dbReference>
<dbReference type="Gene3D" id="1.10.10.10">
    <property type="entry name" value="Winged helix-like DNA-binding domain superfamily/Winged helix DNA-binding domain"/>
    <property type="match status" value="1"/>
</dbReference>
<feature type="DNA-binding region" description="H-T-H motif" evidence="5">
    <location>
        <begin position="23"/>
        <end position="42"/>
    </location>
</feature>
<feature type="domain" description="BPL/LPL catalytic" evidence="6">
    <location>
        <begin position="67"/>
        <end position="262"/>
    </location>
</feature>
<dbReference type="GeneID" id="56350158"/>
<dbReference type="CDD" id="cd16442">
    <property type="entry name" value="BPL"/>
    <property type="match status" value="1"/>
</dbReference>
<keyword evidence="1 5" id="KW-0436">Ligase</keyword>
<dbReference type="Gene3D" id="3.30.930.10">
    <property type="entry name" value="Bira Bifunctional Protein, Domain 2"/>
    <property type="match status" value="1"/>
</dbReference>
<dbReference type="EC" id="6.3.4.15" evidence="5"/>
<dbReference type="InterPro" id="IPR045864">
    <property type="entry name" value="aa-tRNA-synth_II/BPL/LPL"/>
</dbReference>
<dbReference type="PATRIC" id="fig|1397.4.peg.1801"/>
<feature type="binding site" evidence="5">
    <location>
        <begin position="122"/>
        <end position="124"/>
    </location>
    <ligand>
        <name>biotin</name>
        <dbReference type="ChEBI" id="CHEBI:57586"/>
    </ligand>
</feature>
<dbReference type="EMBL" id="LDPH01000002">
    <property type="protein sequence ID" value="KLV27831.1"/>
    <property type="molecule type" value="Genomic_DNA"/>
</dbReference>
<dbReference type="SUPFAM" id="SSF50037">
    <property type="entry name" value="C-terminal domain of transcriptional repressors"/>
    <property type="match status" value="1"/>
</dbReference>
<dbReference type="Pfam" id="PF08279">
    <property type="entry name" value="HTH_11"/>
    <property type="match status" value="1"/>
</dbReference>
<dbReference type="PANTHER" id="PTHR12835:SF5">
    <property type="entry name" value="BIOTIN--PROTEIN LIGASE"/>
    <property type="match status" value="1"/>
</dbReference>
<protein>
    <recommendedName>
        <fullName evidence="5">Bifunctional ligase/repressor BirA</fullName>
    </recommendedName>
    <alternativeName>
        <fullName evidence="5">Biotin--[acetyl-CoA-carboxylase] ligase</fullName>
        <ecNumber evidence="5">6.3.4.15</ecNumber>
    </alternativeName>
    <alternativeName>
        <fullName evidence="5">Biotin--protein ligase</fullName>
    </alternativeName>
    <alternativeName>
        <fullName evidence="5">Biotin-[acetyl-CoA carboxylase] synthetase</fullName>
    </alternativeName>
</protein>
<evidence type="ECO:0000313" key="8">
    <source>
        <dbReference type="Proteomes" id="UP000036045"/>
    </source>
</evidence>
<keyword evidence="3 5" id="KW-0067">ATP-binding</keyword>
<keyword evidence="4 5" id="KW-0092">Biotin</keyword>
<keyword evidence="2 5" id="KW-0547">Nucleotide-binding</keyword>
<keyword evidence="8" id="KW-1185">Reference proteome</keyword>
<dbReference type="Gene3D" id="2.30.30.100">
    <property type="match status" value="1"/>
</dbReference>
<comment type="caution">
    <text evidence="5">Lacks conserved residue(s) required for the propagation of feature annotation.</text>
</comment>
<comment type="catalytic activity">
    <reaction evidence="5">
        <text>biotin + L-lysyl-[protein] + ATP = N(6)-biotinyl-L-lysyl-[protein] + AMP + diphosphate + H(+)</text>
        <dbReference type="Rhea" id="RHEA:11756"/>
        <dbReference type="Rhea" id="RHEA-COMP:9752"/>
        <dbReference type="Rhea" id="RHEA-COMP:10505"/>
        <dbReference type="ChEBI" id="CHEBI:15378"/>
        <dbReference type="ChEBI" id="CHEBI:29969"/>
        <dbReference type="ChEBI" id="CHEBI:30616"/>
        <dbReference type="ChEBI" id="CHEBI:33019"/>
        <dbReference type="ChEBI" id="CHEBI:57586"/>
        <dbReference type="ChEBI" id="CHEBI:83144"/>
        <dbReference type="ChEBI" id="CHEBI:456215"/>
        <dbReference type="EC" id="6.3.4.15"/>
    </reaction>
</comment>
<comment type="function">
    <text evidence="5">Acts both as a biotin--[acetyl-CoA-carboxylase] ligase and a repressor.</text>
</comment>
<dbReference type="InterPro" id="IPR013196">
    <property type="entry name" value="HTH_11"/>
</dbReference>
<evidence type="ECO:0000256" key="3">
    <source>
        <dbReference type="ARBA" id="ARBA00022840"/>
    </source>
</evidence>
<dbReference type="GO" id="GO:0016740">
    <property type="term" value="F:transferase activity"/>
    <property type="evidence" value="ECO:0007669"/>
    <property type="project" value="UniProtKB-ARBA"/>
</dbReference>
<dbReference type="GO" id="GO:0003677">
    <property type="term" value="F:DNA binding"/>
    <property type="evidence" value="ECO:0007669"/>
    <property type="project" value="UniProtKB-UniRule"/>
</dbReference>
<dbReference type="InterPro" id="IPR003142">
    <property type="entry name" value="BPL_C"/>
</dbReference>
<name>A0A0J1IPF7_NIACI</name>
<dbReference type="InterPro" id="IPR036388">
    <property type="entry name" value="WH-like_DNA-bd_sf"/>
</dbReference>
<dbReference type="OrthoDB" id="9807064at2"/>
<proteinExistence type="inferred from homology"/>
<evidence type="ECO:0000256" key="2">
    <source>
        <dbReference type="ARBA" id="ARBA00022741"/>
    </source>
</evidence>
<evidence type="ECO:0000313" key="7">
    <source>
        <dbReference type="EMBL" id="KLV27831.1"/>
    </source>
</evidence>
<evidence type="ECO:0000256" key="1">
    <source>
        <dbReference type="ARBA" id="ARBA00022598"/>
    </source>
</evidence>
<dbReference type="GO" id="GO:0005737">
    <property type="term" value="C:cytoplasm"/>
    <property type="evidence" value="ECO:0007669"/>
    <property type="project" value="TreeGrafter"/>
</dbReference>
<dbReference type="AlphaFoldDB" id="A0A0J1IPF7"/>
<comment type="caution">
    <text evidence="7">The sequence shown here is derived from an EMBL/GenBank/DDBJ whole genome shotgun (WGS) entry which is preliminary data.</text>
</comment>
<evidence type="ECO:0000259" key="6">
    <source>
        <dbReference type="PROSITE" id="PS51733"/>
    </source>
</evidence>
<keyword evidence="5" id="KW-0805">Transcription regulation</keyword>
<evidence type="ECO:0000256" key="4">
    <source>
        <dbReference type="ARBA" id="ARBA00023267"/>
    </source>
</evidence>